<reference evidence="2" key="1">
    <citation type="submission" date="2017-11" db="EMBL/GenBank/DDBJ databases">
        <authorList>
            <person name="Chan K.G."/>
            <person name="Lee L.S."/>
        </authorList>
    </citation>
    <scope>NUCLEOTIDE SEQUENCE [LARGE SCALE GENOMIC DNA]</scope>
    <source>
        <strain evidence="2">DSM 100970</strain>
    </source>
</reference>
<sequence length="289" mass="32161">MRNKLLIFLTVFLIKMVYADSGSDCIKLIEQESYSQARKLCQPLAESGNKDAQLAMGVLYAGGYAVNLDYPTAIKWLTLSANQGQATAAYDLGNLYVNGTVGINYTLALKWYLLAIPGSKLGYVENTVALFYLQGMGTSQDYTLARKYFLDAANKNYTPAMTYLGLMYQNGWGVVQSYADALNWYQKAAKLNSPSAMNQLYILYKDGLGVQKNESQAMRYLFKGADKGSAFAMLNLAWNYAYGEMGLPKDKDKAILYARRALSCDDSSNLYPDADRLAKKILKDMGVER</sequence>
<dbReference type="PANTHER" id="PTHR43628">
    <property type="entry name" value="ACTIVATOR OF C KINASE PROTEIN 1-RELATED"/>
    <property type="match status" value="1"/>
</dbReference>
<dbReference type="PANTHER" id="PTHR43628:SF1">
    <property type="entry name" value="CHITIN SYNTHASE REGULATORY FACTOR 2-RELATED"/>
    <property type="match status" value="1"/>
</dbReference>
<dbReference type="EMBL" id="CP024847">
    <property type="protein sequence ID" value="AUR52961.1"/>
    <property type="molecule type" value="Genomic_DNA"/>
</dbReference>
<dbReference type="RefSeq" id="WP_102952247.1">
    <property type="nucleotide sequence ID" value="NZ_CP024847.1"/>
</dbReference>
<dbReference type="Gene3D" id="1.25.40.10">
    <property type="entry name" value="Tetratricopeptide repeat domain"/>
    <property type="match status" value="2"/>
</dbReference>
<protein>
    <recommendedName>
        <fullName evidence="3">Sel1 repeat family protein</fullName>
    </recommendedName>
</protein>
<dbReference type="Proteomes" id="UP000236655">
    <property type="component" value="Chromosome"/>
</dbReference>
<dbReference type="InterPro" id="IPR052945">
    <property type="entry name" value="Mitotic_Regulator"/>
</dbReference>
<name>A0A2I7N953_9NEIS</name>
<dbReference type="Pfam" id="PF08238">
    <property type="entry name" value="Sel1"/>
    <property type="match status" value="6"/>
</dbReference>
<dbReference type="OrthoDB" id="5365194at2"/>
<dbReference type="KEGG" id="nba:CUN60_11870"/>
<dbReference type="AlphaFoldDB" id="A0A2I7N953"/>
<dbReference type="SUPFAM" id="SSF81901">
    <property type="entry name" value="HCP-like"/>
    <property type="match status" value="1"/>
</dbReference>
<evidence type="ECO:0000313" key="2">
    <source>
        <dbReference type="Proteomes" id="UP000236655"/>
    </source>
</evidence>
<dbReference type="InterPro" id="IPR006597">
    <property type="entry name" value="Sel1-like"/>
</dbReference>
<evidence type="ECO:0000313" key="1">
    <source>
        <dbReference type="EMBL" id="AUR52961.1"/>
    </source>
</evidence>
<dbReference type="InterPro" id="IPR011990">
    <property type="entry name" value="TPR-like_helical_dom_sf"/>
</dbReference>
<dbReference type="SMART" id="SM00671">
    <property type="entry name" value="SEL1"/>
    <property type="match status" value="6"/>
</dbReference>
<gene>
    <name evidence="1" type="ORF">CUN60_11870</name>
</gene>
<accession>A0A2I7N953</accession>
<keyword evidence="2" id="KW-1185">Reference proteome</keyword>
<evidence type="ECO:0008006" key="3">
    <source>
        <dbReference type="Google" id="ProtNLM"/>
    </source>
</evidence>
<organism evidence="1 2">
    <name type="scientific">Aquella oligotrophica</name>
    <dbReference type="NCBI Taxonomy" id="2067065"/>
    <lineage>
        <taxon>Bacteria</taxon>
        <taxon>Pseudomonadati</taxon>
        <taxon>Pseudomonadota</taxon>
        <taxon>Betaproteobacteria</taxon>
        <taxon>Neisseriales</taxon>
        <taxon>Neisseriaceae</taxon>
        <taxon>Aquella</taxon>
    </lineage>
</organism>
<proteinExistence type="predicted"/>